<evidence type="ECO:0000256" key="3">
    <source>
        <dbReference type="ARBA" id="ARBA00022431"/>
    </source>
</evidence>
<proteinExistence type="inferred from homology"/>
<evidence type="ECO:0000256" key="2">
    <source>
        <dbReference type="ARBA" id="ARBA00006131"/>
    </source>
</evidence>
<keyword evidence="4 6" id="KW-0167">Capsid protein</keyword>
<reference evidence="8" key="1">
    <citation type="journal article" date="2018" name="Emerg. Microbes Infect.">
        <title>Biodiversity of rodent anelloviruses in China.</title>
        <authorList>
            <person name="Du J."/>
            <person name="Li Y."/>
            <person name="Lu L."/>
            <person name="Zheng D."/>
            <person name="Liu B."/>
            <person name="Yang L."/>
            <person name="Su H."/>
            <person name="Dong J."/>
            <person name="Sun L."/>
            <person name="Zhu Y."/>
            <person name="Yang J."/>
            <person name="Yang F."/>
            <person name="Zhang X."/>
            <person name="Liu Q."/>
            <person name="Wu Z."/>
            <person name="Jin Q."/>
        </authorList>
    </citation>
    <scope>NUCLEOTIDE SEQUENCE</scope>
    <source>
        <strain evidence="8">RtAa-AneV/SX2015</strain>
    </source>
</reference>
<evidence type="ECO:0000256" key="4">
    <source>
        <dbReference type="ARBA" id="ARBA00022561"/>
    </source>
</evidence>
<feature type="region of interest" description="Disordered" evidence="7">
    <location>
        <begin position="495"/>
        <end position="594"/>
    </location>
</feature>
<keyword evidence="3 6" id="KW-1140">T=1 icosahedral capsid protein</keyword>
<comment type="similarity">
    <text evidence="2 6">Belongs to the anelloviridae capsid protein family.</text>
</comment>
<protein>
    <recommendedName>
        <fullName evidence="6">Capsid protein</fullName>
    </recommendedName>
</protein>
<comment type="function">
    <text evidence="6">Self-assembles to form an icosahedral capsid.</text>
</comment>
<dbReference type="InterPro" id="IPR004219">
    <property type="entry name" value="TTvirus_Unk"/>
</dbReference>
<evidence type="ECO:0000256" key="1">
    <source>
        <dbReference type="ARBA" id="ARBA00004328"/>
    </source>
</evidence>
<feature type="compositionally biased region" description="Basic residues" evidence="7">
    <location>
        <begin position="556"/>
        <end position="567"/>
    </location>
</feature>
<evidence type="ECO:0000313" key="8">
    <source>
        <dbReference type="EMBL" id="ATY37436.1"/>
    </source>
</evidence>
<sequence>MAFYTRRFRRPRYPYYPRRRWYRSRRRRYYPRRRTFRTRYYQAYRVSRRRRVGWRRMYRKIARKRRNVKQFEPKTAVSCKIKAFAPLLWVLGADAAVQEFIPPNTANLPIWRGGGVISGHWTLAELYGEMEYFRAVWSRSNQGLDLCRYWGTKITLFRSPVTNYIFEYSVDDWDDDPEPLVQCHPSQMLLHQRHIIVKQKSSVLQRPVTIFIPPAPGFKGAWHYTKDVARWPLFKFRASLMTLQDVWTGFNTARGTQEKTGWVSFTAWGERISTAQAQQHNLIYIPQMDDGHNVKIADHVLPWNDQGTGPKTDATGFWPVAAEYKELSLPFWQWAFGRNPAFYDSTKRGHRPAPSDQKMGNFIFINVAKSPAFRYQDNGTFAETHGDSATQTGWGFFITYDTIKQIATGGPFNLKSLNSPVNITIKLQSYWQWGGQTATKLPPMDPERIPRPKPTTQTLMAGIRDPTKVSDEVLYPSDLDSDGIIRQSALKRIIGSDAGGRGERSSKRPRRGTWPFIEDSEEEGKTALSVPRPSGTPTASSSQRESSSETEETQTRRHRAHRRRKLWKQLFDRLGHRLTSQGRTNPFGLKSHST</sequence>
<dbReference type="Pfam" id="PF02956">
    <property type="entry name" value="TT_ORF1"/>
    <property type="match status" value="1"/>
</dbReference>
<organism evidence="8">
    <name type="scientific">Anelloviridae sp</name>
    <dbReference type="NCBI Taxonomy" id="2055263"/>
    <lineage>
        <taxon>Viruses</taxon>
        <taxon>Monodnaviria</taxon>
        <taxon>Shotokuvirae</taxon>
        <taxon>Commensaviricota</taxon>
        <taxon>Cardeaviricetes</taxon>
        <taxon>Sanitavirales</taxon>
        <taxon>Anelloviridae</taxon>
    </lineage>
</organism>
<name>A0A2H4R0L4_9VIRU</name>
<comment type="subcellular location">
    <subcellularLocation>
        <location evidence="1 6">Virion</location>
    </subcellularLocation>
</comment>
<evidence type="ECO:0000256" key="7">
    <source>
        <dbReference type="SAM" id="MobiDB-lite"/>
    </source>
</evidence>
<dbReference type="EMBL" id="MF684745">
    <property type="protein sequence ID" value="ATY37436.1"/>
    <property type="molecule type" value="Genomic_DNA"/>
</dbReference>
<keyword evidence="5 6" id="KW-0946">Virion</keyword>
<evidence type="ECO:0000256" key="5">
    <source>
        <dbReference type="ARBA" id="ARBA00022844"/>
    </source>
</evidence>
<accession>A0A2H4R0L4</accession>
<dbReference type="GO" id="GO:0039615">
    <property type="term" value="C:T=1 icosahedral viral capsid"/>
    <property type="evidence" value="ECO:0007669"/>
    <property type="project" value="UniProtKB-UniRule"/>
</dbReference>
<feature type="region of interest" description="Disordered" evidence="7">
    <location>
        <begin position="438"/>
        <end position="458"/>
    </location>
</feature>
<evidence type="ECO:0000256" key="6">
    <source>
        <dbReference type="RuleBase" id="RU361230"/>
    </source>
</evidence>